<dbReference type="NCBIfam" id="TIGR00044">
    <property type="entry name" value="YggS family pyridoxal phosphate-dependent enzyme"/>
    <property type="match status" value="1"/>
</dbReference>
<dbReference type="PROSITE" id="PS01211">
    <property type="entry name" value="UPF0001"/>
    <property type="match status" value="1"/>
</dbReference>
<dbReference type="EMBL" id="KZ819670">
    <property type="protein sequence ID" value="PWN26875.1"/>
    <property type="molecule type" value="Genomic_DNA"/>
</dbReference>
<dbReference type="RefSeq" id="XP_025361487.1">
    <property type="nucleotide sequence ID" value="XM_025504165.1"/>
</dbReference>
<dbReference type="PANTHER" id="PTHR10146">
    <property type="entry name" value="PROLINE SYNTHETASE CO-TRANSCRIBED BACTERIAL HOMOLOG PROTEIN"/>
    <property type="match status" value="1"/>
</dbReference>
<dbReference type="GeneID" id="37025988"/>
<feature type="non-terminal residue" evidence="5">
    <location>
        <position position="1"/>
    </location>
</feature>
<evidence type="ECO:0000256" key="1">
    <source>
        <dbReference type="ARBA" id="ARBA00022898"/>
    </source>
</evidence>
<dbReference type="STRING" id="1569628.A0A316UUT3"/>
<dbReference type="InterPro" id="IPR029066">
    <property type="entry name" value="PLP-binding_barrel"/>
</dbReference>
<dbReference type="OrthoDB" id="10264196at2759"/>
<dbReference type="InterPro" id="IPR001608">
    <property type="entry name" value="Ala_racemase_N"/>
</dbReference>
<evidence type="ECO:0000313" key="6">
    <source>
        <dbReference type="Proteomes" id="UP000245884"/>
    </source>
</evidence>
<dbReference type="Pfam" id="PF01168">
    <property type="entry name" value="Ala_racemase_N"/>
    <property type="match status" value="1"/>
</dbReference>
<protein>
    <recommendedName>
        <fullName evidence="4">Alanine racemase N-terminal domain-containing protein</fullName>
    </recommendedName>
</protein>
<keyword evidence="1" id="KW-0663">Pyridoxal phosphate</keyword>
<organism evidence="5 6">
    <name type="scientific">Jaminaea rosea</name>
    <dbReference type="NCBI Taxonomy" id="1569628"/>
    <lineage>
        <taxon>Eukaryota</taxon>
        <taxon>Fungi</taxon>
        <taxon>Dikarya</taxon>
        <taxon>Basidiomycota</taxon>
        <taxon>Ustilaginomycotina</taxon>
        <taxon>Exobasidiomycetes</taxon>
        <taxon>Microstromatales</taxon>
        <taxon>Microstromatales incertae sedis</taxon>
        <taxon>Jaminaea</taxon>
    </lineage>
</organism>
<comment type="similarity">
    <text evidence="2">Belongs to the pyridoxal phosphate-binding protein YggS/PROSC family.</text>
</comment>
<dbReference type="Proteomes" id="UP000245884">
    <property type="component" value="Unassembled WGS sequence"/>
</dbReference>
<feature type="compositionally biased region" description="Low complexity" evidence="3">
    <location>
        <begin position="249"/>
        <end position="258"/>
    </location>
</feature>
<dbReference type="HAMAP" id="MF_02087">
    <property type="entry name" value="PLP_homeostasis"/>
    <property type="match status" value="1"/>
</dbReference>
<dbReference type="PANTHER" id="PTHR10146:SF14">
    <property type="entry name" value="PYRIDOXAL PHOSPHATE HOMEOSTASIS PROTEIN"/>
    <property type="match status" value="1"/>
</dbReference>
<gene>
    <name evidence="5" type="ORF">BDZ90DRAFT_213315</name>
</gene>
<evidence type="ECO:0000313" key="5">
    <source>
        <dbReference type="EMBL" id="PWN26875.1"/>
    </source>
</evidence>
<proteinExistence type="inferred from homology"/>
<dbReference type="CDD" id="cd06822">
    <property type="entry name" value="PLPDE_III_YBL036c_euk"/>
    <property type="match status" value="1"/>
</dbReference>
<dbReference type="SUPFAM" id="SSF51419">
    <property type="entry name" value="PLP-binding barrel"/>
    <property type="match status" value="2"/>
</dbReference>
<sequence length="295" mass="31473">PYPRPSPSQEEEVSRRISDMQNRVAQACSSSGKSARLVAISKLHPPSSIMAALRLTSQTHFGENYVQELCDKARVLPREVKWHFVGGLQSNKAKLLAAVPNLWCVETLDSAKAASGLEKALTAEGGARIKERKECGLGRLRVLIQVNTSGEEAKSGVSREGDELEKLARHIITECPNLRLAGLMTIGSAANSKAAGSDGKTLSRQEALEANPDFKALDDAREVLVRALRADPPSLPSGQEEKEGDDDNYSSLLSSSDDTTGGLELSMGMTADFEVAIAAGSGNVRVGTACFGQRP</sequence>
<evidence type="ECO:0000256" key="3">
    <source>
        <dbReference type="SAM" id="MobiDB-lite"/>
    </source>
</evidence>
<evidence type="ECO:0000256" key="2">
    <source>
        <dbReference type="RuleBase" id="RU004514"/>
    </source>
</evidence>
<dbReference type="GO" id="GO:0030170">
    <property type="term" value="F:pyridoxal phosphate binding"/>
    <property type="evidence" value="ECO:0007669"/>
    <property type="project" value="InterPro"/>
</dbReference>
<keyword evidence="6" id="KW-1185">Reference proteome</keyword>
<dbReference type="Gene3D" id="3.20.20.10">
    <property type="entry name" value="Alanine racemase"/>
    <property type="match status" value="1"/>
</dbReference>
<dbReference type="AlphaFoldDB" id="A0A316UUT3"/>
<feature type="domain" description="Alanine racemase N-terminal" evidence="4">
    <location>
        <begin position="20"/>
        <end position="194"/>
    </location>
</feature>
<name>A0A316UUT3_9BASI</name>
<feature type="region of interest" description="Disordered" evidence="3">
    <location>
        <begin position="229"/>
        <end position="263"/>
    </location>
</feature>
<reference evidence="5 6" key="1">
    <citation type="journal article" date="2018" name="Mol. Biol. Evol.">
        <title>Broad Genomic Sampling Reveals a Smut Pathogenic Ancestry of the Fungal Clade Ustilaginomycotina.</title>
        <authorList>
            <person name="Kijpornyongpan T."/>
            <person name="Mondo S.J."/>
            <person name="Barry K."/>
            <person name="Sandor L."/>
            <person name="Lee J."/>
            <person name="Lipzen A."/>
            <person name="Pangilinan J."/>
            <person name="LaButti K."/>
            <person name="Hainaut M."/>
            <person name="Henrissat B."/>
            <person name="Grigoriev I.V."/>
            <person name="Spatafora J.W."/>
            <person name="Aime M.C."/>
        </authorList>
    </citation>
    <scope>NUCLEOTIDE SEQUENCE [LARGE SCALE GENOMIC DNA]</scope>
    <source>
        <strain evidence="5 6">MCA 5214</strain>
    </source>
</reference>
<dbReference type="InterPro" id="IPR011078">
    <property type="entry name" value="PyrdxlP_homeostasis"/>
</dbReference>
<feature type="non-terminal residue" evidence="5">
    <location>
        <position position="295"/>
    </location>
</feature>
<accession>A0A316UUT3</accession>
<evidence type="ECO:0000259" key="4">
    <source>
        <dbReference type="Pfam" id="PF01168"/>
    </source>
</evidence>